<dbReference type="SUPFAM" id="SSF63380">
    <property type="entry name" value="Riboflavin synthase domain-like"/>
    <property type="match status" value="1"/>
</dbReference>
<dbReference type="SUPFAM" id="SSF52343">
    <property type="entry name" value="Ferredoxin reductase-like, C-terminal NADP-linked domain"/>
    <property type="match status" value="1"/>
</dbReference>
<dbReference type="InterPro" id="IPR017927">
    <property type="entry name" value="FAD-bd_FR_type"/>
</dbReference>
<accession>A0A1P8UCW3</accession>
<dbReference type="CDD" id="cd00207">
    <property type="entry name" value="fer2"/>
    <property type="match status" value="1"/>
</dbReference>
<evidence type="ECO:0000259" key="1">
    <source>
        <dbReference type="PROSITE" id="PS51085"/>
    </source>
</evidence>
<gene>
    <name evidence="3" type="ORF">BW247_00060</name>
</gene>
<dbReference type="PRINTS" id="PR00410">
    <property type="entry name" value="PHEHYDRXLASE"/>
</dbReference>
<dbReference type="PROSITE" id="PS00197">
    <property type="entry name" value="2FE2S_FER_1"/>
    <property type="match status" value="1"/>
</dbReference>
<dbReference type="InterPro" id="IPR039261">
    <property type="entry name" value="FNR_nucleotide-bd"/>
</dbReference>
<dbReference type="Pfam" id="PF00111">
    <property type="entry name" value="Fer2"/>
    <property type="match status" value="1"/>
</dbReference>
<dbReference type="InterPro" id="IPR036010">
    <property type="entry name" value="2Fe-2S_ferredoxin-like_sf"/>
</dbReference>
<evidence type="ECO:0000313" key="4">
    <source>
        <dbReference type="Proteomes" id="UP000243807"/>
    </source>
</evidence>
<dbReference type="InterPro" id="IPR012675">
    <property type="entry name" value="Beta-grasp_dom_sf"/>
</dbReference>
<sequence length="340" mass="38250">MSFTVTILPSGHQMEVEDDESVLDAALRQGYALPYGCRNGGCGSCMGKLITGEVDYGPMRPRALSEEDEAAGKALFCQAYAMTDLEIEVPEIGAVKDIVVKTLPARVVEMNRLNHDVMELRLKLPAIERLQFLAGQYIDILLRDGRRRSFSLANPPHRDETLELHVRHVPGGSFTTQVFETMKPKALVRIEGPLGTFFLREDSDRPILMMAGGTGFAPLQGMLEHVFAQAIDRPIHLYWGTRSREDLYRDEQVRAWCAEHTQLRYTPVLSEALDDTTWEGERGWVHETLLRDYPDLSAHDVYMSGPPPMIAAARPLFLAHGLPETQLFFDSFEFAEDAVE</sequence>
<dbReference type="RefSeq" id="WP_076835017.1">
    <property type="nucleotide sequence ID" value="NZ_CP019434.1"/>
</dbReference>
<dbReference type="InterPro" id="IPR050415">
    <property type="entry name" value="MRET"/>
</dbReference>
<keyword evidence="4" id="KW-1185">Reference proteome</keyword>
<dbReference type="GO" id="GO:0051537">
    <property type="term" value="F:2 iron, 2 sulfur cluster binding"/>
    <property type="evidence" value="ECO:0007669"/>
    <property type="project" value="InterPro"/>
</dbReference>
<dbReference type="EMBL" id="CP019434">
    <property type="protein sequence ID" value="APZ41692.1"/>
    <property type="molecule type" value="Genomic_DNA"/>
</dbReference>
<name>A0A1P8UCW3_9GAMM</name>
<dbReference type="AlphaFoldDB" id="A0A1P8UCW3"/>
<dbReference type="InterPro" id="IPR006058">
    <property type="entry name" value="2Fe2S_fd_BS"/>
</dbReference>
<dbReference type="InterPro" id="IPR008333">
    <property type="entry name" value="Cbr1-like_FAD-bd_dom"/>
</dbReference>
<dbReference type="InterPro" id="IPR001041">
    <property type="entry name" value="2Fe-2S_ferredoxin-type"/>
</dbReference>
<dbReference type="Proteomes" id="UP000243807">
    <property type="component" value="Chromosome"/>
</dbReference>
<dbReference type="STRING" id="1765967.BW247_00060"/>
<dbReference type="PROSITE" id="PS51384">
    <property type="entry name" value="FAD_FR"/>
    <property type="match status" value="1"/>
</dbReference>
<organism evidence="3 4">
    <name type="scientific">Acidihalobacter ferrooxydans</name>
    <dbReference type="NCBI Taxonomy" id="1765967"/>
    <lineage>
        <taxon>Bacteria</taxon>
        <taxon>Pseudomonadati</taxon>
        <taxon>Pseudomonadota</taxon>
        <taxon>Gammaproteobacteria</taxon>
        <taxon>Chromatiales</taxon>
        <taxon>Ectothiorhodospiraceae</taxon>
        <taxon>Acidihalobacter</taxon>
    </lineage>
</organism>
<dbReference type="Pfam" id="PF00970">
    <property type="entry name" value="FAD_binding_6"/>
    <property type="match status" value="1"/>
</dbReference>
<dbReference type="PANTHER" id="PTHR47354:SF5">
    <property type="entry name" value="PROTEIN RFBI"/>
    <property type="match status" value="1"/>
</dbReference>
<dbReference type="KEGG" id="afy:BW247_00060"/>
<dbReference type="InterPro" id="IPR017938">
    <property type="entry name" value="Riboflavin_synthase-like_b-brl"/>
</dbReference>
<reference evidence="3 4" key="1">
    <citation type="submission" date="2017-01" db="EMBL/GenBank/DDBJ databases">
        <title>Draft sequence of Acidihalobacter ferrooxidans strain DSM 14175 (strain V8).</title>
        <authorList>
            <person name="Khaleque H.N."/>
            <person name="Ramsay J.P."/>
            <person name="Murphy R.J.T."/>
            <person name="Kaksonen A.H."/>
            <person name="Boxall N.J."/>
            <person name="Watkin E.L.J."/>
        </authorList>
    </citation>
    <scope>NUCLEOTIDE SEQUENCE [LARGE SCALE GENOMIC DNA]</scope>
    <source>
        <strain evidence="3 4">V8</strain>
    </source>
</reference>
<protein>
    <submittedName>
        <fullName evidence="3">CDP-6-deoxy-delta-3,4-glucoseen reductase</fullName>
    </submittedName>
</protein>
<dbReference type="InterPro" id="IPR001433">
    <property type="entry name" value="OxRdtase_FAD/NAD-bd"/>
</dbReference>
<proteinExistence type="predicted"/>
<dbReference type="CDD" id="cd06189">
    <property type="entry name" value="flavin_oxioreductase"/>
    <property type="match status" value="1"/>
</dbReference>
<dbReference type="Gene3D" id="2.40.30.10">
    <property type="entry name" value="Translation factors"/>
    <property type="match status" value="1"/>
</dbReference>
<feature type="domain" description="FAD-binding FR-type" evidence="2">
    <location>
        <begin position="100"/>
        <end position="200"/>
    </location>
</feature>
<dbReference type="PROSITE" id="PS51085">
    <property type="entry name" value="2FE2S_FER_2"/>
    <property type="match status" value="1"/>
</dbReference>
<dbReference type="Gene3D" id="3.10.20.30">
    <property type="match status" value="1"/>
</dbReference>
<dbReference type="GO" id="GO:0016491">
    <property type="term" value="F:oxidoreductase activity"/>
    <property type="evidence" value="ECO:0007669"/>
    <property type="project" value="InterPro"/>
</dbReference>
<dbReference type="PANTHER" id="PTHR47354">
    <property type="entry name" value="NADH OXIDOREDUCTASE HCR"/>
    <property type="match status" value="1"/>
</dbReference>
<feature type="domain" description="2Fe-2S ferredoxin-type" evidence="1">
    <location>
        <begin position="3"/>
        <end position="93"/>
    </location>
</feature>
<evidence type="ECO:0000259" key="2">
    <source>
        <dbReference type="PROSITE" id="PS51384"/>
    </source>
</evidence>
<dbReference type="OrthoDB" id="9806195at2"/>
<dbReference type="SUPFAM" id="SSF54292">
    <property type="entry name" value="2Fe-2S ferredoxin-like"/>
    <property type="match status" value="1"/>
</dbReference>
<dbReference type="Gene3D" id="3.40.50.80">
    <property type="entry name" value="Nucleotide-binding domain of ferredoxin-NADP reductase (FNR) module"/>
    <property type="match status" value="1"/>
</dbReference>
<evidence type="ECO:0000313" key="3">
    <source>
        <dbReference type="EMBL" id="APZ41692.1"/>
    </source>
</evidence>
<dbReference type="Pfam" id="PF00175">
    <property type="entry name" value="NAD_binding_1"/>
    <property type="match status" value="1"/>
</dbReference>